<dbReference type="EMBL" id="JAENHL010000006">
    <property type="protein sequence ID" value="MBK1866631.1"/>
    <property type="molecule type" value="Genomic_DNA"/>
</dbReference>
<organism evidence="1 2">
    <name type="scientific">Taklimakanibacter albus</name>
    <dbReference type="NCBI Taxonomy" id="2800327"/>
    <lineage>
        <taxon>Bacteria</taxon>
        <taxon>Pseudomonadati</taxon>
        <taxon>Pseudomonadota</taxon>
        <taxon>Alphaproteobacteria</taxon>
        <taxon>Hyphomicrobiales</taxon>
        <taxon>Aestuariivirgaceae</taxon>
        <taxon>Taklimakanibacter</taxon>
    </lineage>
</organism>
<evidence type="ECO:0000313" key="1">
    <source>
        <dbReference type="EMBL" id="MBK1866631.1"/>
    </source>
</evidence>
<name>A0ACC5R2D7_9HYPH</name>
<dbReference type="Proteomes" id="UP000616151">
    <property type="component" value="Unassembled WGS sequence"/>
</dbReference>
<keyword evidence="2" id="KW-1185">Reference proteome</keyword>
<proteinExistence type="predicted"/>
<sequence length="407" mass="43884">MTKDVVIVGGGHAGGRVAERLRHGGFKEPIHVVGREMEFPYERPPLSKACLTGPEPVANAYLIPPSRWQEIGVTFHLGKEVTEIDRAGRRIRMNDGQVLPYRHLVLATGLTPRSLPALTEITRHVSYLRSFEDALRLRTRLCPGTRLLIVGAGLIGLEVAASAIGRGVEVTIVEAGERPLMRLLPERLALWLSSTHRAAGVRILCGRRIVRAESVGETVAVALDDGTDISADEILVAIGAAPNDGLARAAGLDVDDGIVVNARGETSDPDISAVGDVARHDNVRFGTRQRLESWRNAEDLAAIVAANLCGDRQSYGEVPWFWTDQYDWNIQIAGTPSPGLDVLERGAIGVRGYLAYYLESGALRGAVGIGCGRDIRMAREIMRSGATVDQADLLAKGFRTGAALVEV</sequence>
<protein>
    <submittedName>
        <fullName evidence="1">FAD-dependent oxidoreductase</fullName>
    </submittedName>
</protein>
<gene>
    <name evidence="1" type="ORF">JHL16_09725</name>
</gene>
<accession>A0ACC5R2D7</accession>
<comment type="caution">
    <text evidence="1">The sequence shown here is derived from an EMBL/GenBank/DDBJ whole genome shotgun (WGS) entry which is preliminary data.</text>
</comment>
<reference evidence="1" key="1">
    <citation type="submission" date="2021-01" db="EMBL/GenBank/DDBJ databases">
        <authorList>
            <person name="Sun Q."/>
        </authorList>
    </citation>
    <scope>NUCLEOTIDE SEQUENCE</scope>
    <source>
        <strain evidence="1">YIM B02566</strain>
    </source>
</reference>
<evidence type="ECO:0000313" key="2">
    <source>
        <dbReference type="Proteomes" id="UP000616151"/>
    </source>
</evidence>